<accession>A0A1I4WFU0</accession>
<dbReference type="STRING" id="39841.SAMN05660836_02712"/>
<name>A0A1I4WFU0_9BACT</name>
<evidence type="ECO:0000313" key="2">
    <source>
        <dbReference type="Proteomes" id="UP000199611"/>
    </source>
</evidence>
<dbReference type="AlphaFoldDB" id="A0A1I4WFU0"/>
<proteinExistence type="predicted"/>
<dbReference type="EMBL" id="FOUU01000018">
    <property type="protein sequence ID" value="SFN11869.1"/>
    <property type="molecule type" value="Genomic_DNA"/>
</dbReference>
<protein>
    <submittedName>
        <fullName evidence="1">Uncharacterized protein</fullName>
    </submittedName>
</protein>
<reference evidence="1 2" key="1">
    <citation type="submission" date="2016-10" db="EMBL/GenBank/DDBJ databases">
        <authorList>
            <person name="de Groot N.N."/>
        </authorList>
    </citation>
    <scope>NUCLEOTIDE SEQUENCE [LARGE SCALE GENOMIC DNA]</scope>
    <source>
        <strain evidence="1 2">DSM 9990</strain>
    </source>
</reference>
<keyword evidence="2" id="KW-1185">Reference proteome</keyword>
<dbReference type="RefSeq" id="WP_093396557.1">
    <property type="nucleotide sequence ID" value="NZ_FOUU01000018.1"/>
</dbReference>
<evidence type="ECO:0000313" key="1">
    <source>
        <dbReference type="EMBL" id="SFN11869.1"/>
    </source>
</evidence>
<dbReference type="Proteomes" id="UP000199611">
    <property type="component" value="Unassembled WGS sequence"/>
</dbReference>
<sequence>MKDSKELNRIIEKLIDFDNISVGFKVEFKDGESKKTYVLTENENGYLIEIKKGNRPIRINLNSSENLHNQNELSSEDKEVFSKLFDRLNSNQVDKISIGGLRLRNPILTASIGQSIIANVSKQISPEDRIELYNLWKENEEKFEEKFQDIVIDIIISQLKDKLESDDLPTPIFPTSVASSEIPNYYIYEPKETYTLDTKIELFNKLADSICGRCGQRLYGLYVPEEGIEIKEILKSYVPDFYNVNIGSIAGVGRINLREVGPFEYMFYLLDKVLQEMFRGNKIPLYHVELFMIEGVGGGKKFYLHYVIPNLNEVYSKLYRGNDRYTSYGISKIKSLISSFLVENWNIDNNLKKNNSETAHAHINRLLYFIFYHRKLDMDSILFLEDLKIKLGDTTPIKYLEEVISWM</sequence>
<organism evidence="1 2">
    <name type="scientific">Thermodesulforhabdus norvegica</name>
    <dbReference type="NCBI Taxonomy" id="39841"/>
    <lineage>
        <taxon>Bacteria</taxon>
        <taxon>Pseudomonadati</taxon>
        <taxon>Thermodesulfobacteriota</taxon>
        <taxon>Syntrophobacteria</taxon>
        <taxon>Syntrophobacterales</taxon>
        <taxon>Thermodesulforhabdaceae</taxon>
        <taxon>Thermodesulforhabdus</taxon>
    </lineage>
</organism>
<gene>
    <name evidence="1" type="ORF">SAMN05660836_02712</name>
</gene>